<feature type="region of interest" description="Disordered" evidence="1">
    <location>
        <begin position="110"/>
        <end position="145"/>
    </location>
</feature>
<evidence type="ECO:0000256" key="2">
    <source>
        <dbReference type="SAM" id="Phobius"/>
    </source>
</evidence>
<gene>
    <name evidence="3" type="ORF">CYJ26_08645</name>
</gene>
<comment type="caution">
    <text evidence="3">The sequence shown here is derived from an EMBL/GenBank/DDBJ whole genome shotgun (WGS) entry which is preliminary data.</text>
</comment>
<keyword evidence="2" id="KW-0812">Transmembrane</keyword>
<feature type="compositionally biased region" description="Basic and acidic residues" evidence="1">
    <location>
        <begin position="283"/>
        <end position="295"/>
    </location>
</feature>
<dbReference type="Proteomes" id="UP000234778">
    <property type="component" value="Unassembled WGS sequence"/>
</dbReference>
<dbReference type="GeneID" id="81709393"/>
<feature type="compositionally biased region" description="Low complexity" evidence="1">
    <location>
        <begin position="115"/>
        <end position="145"/>
    </location>
</feature>
<keyword evidence="2" id="KW-1133">Transmembrane helix</keyword>
<reference evidence="3 4" key="1">
    <citation type="submission" date="2017-12" db="EMBL/GenBank/DDBJ databases">
        <title>Phylogenetic diversity of female urinary microbiome.</title>
        <authorList>
            <person name="Thomas-White K."/>
            <person name="Wolfe A.J."/>
        </authorList>
    </citation>
    <scope>NUCLEOTIDE SEQUENCE [LARGE SCALE GENOMIC DNA]</scope>
    <source>
        <strain evidence="3 4">UMB0319</strain>
    </source>
</reference>
<feature type="compositionally biased region" description="Acidic residues" evidence="1">
    <location>
        <begin position="411"/>
        <end position="434"/>
    </location>
</feature>
<proteinExistence type="predicted"/>
<evidence type="ECO:0000313" key="3">
    <source>
        <dbReference type="EMBL" id="PKY98280.1"/>
    </source>
</evidence>
<evidence type="ECO:0000313" key="4">
    <source>
        <dbReference type="Proteomes" id="UP000234778"/>
    </source>
</evidence>
<dbReference type="RefSeq" id="WP_101638275.1">
    <property type="nucleotide sequence ID" value="NZ_JBKUIE010000003.1"/>
</dbReference>
<sequence length="464" mass="47489">MNRRIVSAIAAAAGLVVIALAVCSATVWRPSSTAEATLPATTDQPYVLVEPGVLGLVNSDVTVTATSQGQDVTLAVGYSADAHAWLADDPYLSVTGLKDWKTLATTEVTERCEADPTATASASATDAASSTATEEASEAASAAPREAATASAGCTALTSSGADPAGADVWQTSVTEADTATMDLDATDSDLVVLAATDGSAAAPTLTLTWSRSVSTPWLIPGLVIGGILILLGVFGLLLDIQMRHADEQRRQRAAERAARLATADSTATMGIPAVNDPNRPLTRREVRDKERAEAAGEEWIDPRTGIVYVDGVAAPAVPQADETAGSSQSADAQEPGLEAGLEARTETELPAEPVTDEEALEAAGAPRGSAVVPSLDEETVRALRAGRELETTEALSLADEAPAESLQDTEASESAEPEATPEGEEAEEADDAEAPQSAAHEGAGQDTAVIDPVDPAAEGEENA</sequence>
<keyword evidence="2" id="KW-0472">Membrane</keyword>
<organism evidence="3 4">
    <name type="scientific">Actinomyces urogenitalis</name>
    <dbReference type="NCBI Taxonomy" id="103621"/>
    <lineage>
        <taxon>Bacteria</taxon>
        <taxon>Bacillati</taxon>
        <taxon>Actinomycetota</taxon>
        <taxon>Actinomycetes</taxon>
        <taxon>Actinomycetales</taxon>
        <taxon>Actinomycetaceae</taxon>
        <taxon>Actinomyces</taxon>
    </lineage>
</organism>
<feature type="transmembrane region" description="Helical" evidence="2">
    <location>
        <begin position="218"/>
        <end position="241"/>
    </location>
</feature>
<dbReference type="AlphaFoldDB" id="A0A2I1KRM4"/>
<feature type="region of interest" description="Disordered" evidence="1">
    <location>
        <begin position="319"/>
        <end position="464"/>
    </location>
</feature>
<feature type="compositionally biased region" description="Basic and acidic residues" evidence="1">
    <location>
        <begin position="379"/>
        <end position="391"/>
    </location>
</feature>
<evidence type="ECO:0000256" key="1">
    <source>
        <dbReference type="SAM" id="MobiDB-lite"/>
    </source>
</evidence>
<name>A0A2I1KRM4_9ACTO</name>
<accession>A0A2I1KRM4</accession>
<dbReference type="EMBL" id="PKHA01000009">
    <property type="protein sequence ID" value="PKY98280.1"/>
    <property type="molecule type" value="Genomic_DNA"/>
</dbReference>
<protein>
    <submittedName>
        <fullName evidence="3">Uncharacterized protein</fullName>
    </submittedName>
</protein>
<feature type="region of interest" description="Disordered" evidence="1">
    <location>
        <begin position="270"/>
        <end position="298"/>
    </location>
</feature>